<evidence type="ECO:0000256" key="1">
    <source>
        <dbReference type="SAM" id="MobiDB-lite"/>
    </source>
</evidence>
<proteinExistence type="predicted"/>
<feature type="region of interest" description="Disordered" evidence="1">
    <location>
        <begin position="1"/>
        <end position="35"/>
    </location>
</feature>
<keyword evidence="3" id="KW-1185">Reference proteome</keyword>
<gene>
    <name evidence="2" type="ORF">Pfra01_002325600</name>
</gene>
<accession>A0A9W6Y798</accession>
<dbReference type="AlphaFoldDB" id="A0A9W6Y798"/>
<feature type="compositionally biased region" description="Acidic residues" evidence="1">
    <location>
        <begin position="1"/>
        <end position="14"/>
    </location>
</feature>
<evidence type="ECO:0000313" key="3">
    <source>
        <dbReference type="Proteomes" id="UP001165121"/>
    </source>
</evidence>
<name>A0A9W6Y798_9STRA</name>
<protein>
    <submittedName>
        <fullName evidence="2">Unnamed protein product</fullName>
    </submittedName>
</protein>
<dbReference type="Proteomes" id="UP001165121">
    <property type="component" value="Unassembled WGS sequence"/>
</dbReference>
<sequence length="113" mass="12373">MEELEVEGDDDDGSFSDLKQEDSVPSMDIESAERRTSNISVPKFVSQVLSTLGVDRVSVTSFGTLAKSSKVTALFPSTAWSVRKRKEACQHRDGSFSCGPLHAATLPLRLLQR</sequence>
<organism evidence="2 3">
    <name type="scientific">Phytophthora fragariaefolia</name>
    <dbReference type="NCBI Taxonomy" id="1490495"/>
    <lineage>
        <taxon>Eukaryota</taxon>
        <taxon>Sar</taxon>
        <taxon>Stramenopiles</taxon>
        <taxon>Oomycota</taxon>
        <taxon>Peronosporomycetes</taxon>
        <taxon>Peronosporales</taxon>
        <taxon>Peronosporaceae</taxon>
        <taxon>Phytophthora</taxon>
    </lineage>
</organism>
<comment type="caution">
    <text evidence="2">The sequence shown here is derived from an EMBL/GenBank/DDBJ whole genome shotgun (WGS) entry which is preliminary data.</text>
</comment>
<evidence type="ECO:0000313" key="2">
    <source>
        <dbReference type="EMBL" id="GMF55277.1"/>
    </source>
</evidence>
<reference evidence="2" key="1">
    <citation type="submission" date="2023-04" db="EMBL/GenBank/DDBJ databases">
        <title>Phytophthora fragariaefolia NBRC 109709.</title>
        <authorList>
            <person name="Ichikawa N."/>
            <person name="Sato H."/>
            <person name="Tonouchi N."/>
        </authorList>
    </citation>
    <scope>NUCLEOTIDE SEQUENCE</scope>
    <source>
        <strain evidence="2">NBRC 109709</strain>
    </source>
</reference>
<dbReference type="EMBL" id="BSXT01003684">
    <property type="protein sequence ID" value="GMF55277.1"/>
    <property type="molecule type" value="Genomic_DNA"/>
</dbReference>